<evidence type="ECO:0000256" key="1">
    <source>
        <dbReference type="SAM" id="MobiDB-lite"/>
    </source>
</evidence>
<dbReference type="Proteomes" id="UP001199322">
    <property type="component" value="Unassembled WGS sequence"/>
</dbReference>
<organism evidence="2 3">
    <name type="scientific">Ralstonia pickettii</name>
    <name type="common">Burkholderia pickettii</name>
    <dbReference type="NCBI Taxonomy" id="329"/>
    <lineage>
        <taxon>Bacteria</taxon>
        <taxon>Pseudomonadati</taxon>
        <taxon>Pseudomonadota</taxon>
        <taxon>Betaproteobacteria</taxon>
        <taxon>Burkholderiales</taxon>
        <taxon>Burkholderiaceae</taxon>
        <taxon>Ralstonia</taxon>
    </lineage>
</organism>
<proteinExistence type="predicted"/>
<gene>
    <name evidence="2" type="ORF">DEE74_16640</name>
</gene>
<evidence type="ECO:0000313" key="2">
    <source>
        <dbReference type="EMBL" id="MBX3891491.1"/>
    </source>
</evidence>
<protein>
    <submittedName>
        <fullName evidence="2">Uncharacterized protein</fullName>
    </submittedName>
</protein>
<dbReference type="RefSeq" id="WP_182553358.1">
    <property type="nucleotide sequence ID" value="NZ_QGAQ01000015.1"/>
</dbReference>
<dbReference type="EMBL" id="QGBI01000015">
    <property type="protein sequence ID" value="MBX3891491.1"/>
    <property type="molecule type" value="Genomic_DNA"/>
</dbReference>
<sequence>MADQMLNGTLRDHIEMIDEARYLFKKGEPMGLNVAKDFGVAEMRDFLMNLFEQMAHHKLTPEQRELAVQTGLQFSEGESYSLGTLIEAWMTEPKLRDFAAALLNAAMPGAQAGAQSMEGLSIDGSGPRDEIALNGNRHLSDRP</sequence>
<name>A0AAW4Q7I4_RALPI</name>
<dbReference type="AlphaFoldDB" id="A0AAW4Q7I4"/>
<comment type="caution">
    <text evidence="2">The sequence shown here is derived from an EMBL/GenBank/DDBJ whole genome shotgun (WGS) entry which is preliminary data.</text>
</comment>
<evidence type="ECO:0000313" key="3">
    <source>
        <dbReference type="Proteomes" id="UP001199322"/>
    </source>
</evidence>
<feature type="region of interest" description="Disordered" evidence="1">
    <location>
        <begin position="116"/>
        <end position="143"/>
    </location>
</feature>
<accession>A0AAW4Q7I4</accession>
<reference evidence="2" key="1">
    <citation type="submission" date="2018-06" db="EMBL/GenBank/DDBJ databases">
        <authorList>
            <person name="O'Rourke A."/>
        </authorList>
    </citation>
    <scope>NUCLEOTIDE SEQUENCE</scope>
    <source>
        <strain evidence="2">132550021-3</strain>
    </source>
</reference>